<protein>
    <submittedName>
        <fullName evidence="1">Uncharacterized protein</fullName>
    </submittedName>
</protein>
<name>A0AC60PKB0_IXOPE</name>
<comment type="caution">
    <text evidence="1">The sequence shown here is derived from an EMBL/GenBank/DDBJ whole genome shotgun (WGS) entry which is preliminary data.</text>
</comment>
<reference evidence="1 2" key="1">
    <citation type="journal article" date="2020" name="Cell">
        <title>Large-Scale Comparative Analyses of Tick Genomes Elucidate Their Genetic Diversity and Vector Capacities.</title>
        <authorList>
            <consortium name="Tick Genome and Microbiome Consortium (TIGMIC)"/>
            <person name="Jia N."/>
            <person name="Wang J."/>
            <person name="Shi W."/>
            <person name="Du L."/>
            <person name="Sun Y."/>
            <person name="Zhan W."/>
            <person name="Jiang J.F."/>
            <person name="Wang Q."/>
            <person name="Zhang B."/>
            <person name="Ji P."/>
            <person name="Bell-Sakyi L."/>
            <person name="Cui X.M."/>
            <person name="Yuan T.T."/>
            <person name="Jiang B.G."/>
            <person name="Yang W.F."/>
            <person name="Lam T.T."/>
            <person name="Chang Q.C."/>
            <person name="Ding S.J."/>
            <person name="Wang X.J."/>
            <person name="Zhu J.G."/>
            <person name="Ruan X.D."/>
            <person name="Zhao L."/>
            <person name="Wei J.T."/>
            <person name="Ye R.Z."/>
            <person name="Que T.C."/>
            <person name="Du C.H."/>
            <person name="Zhou Y.H."/>
            <person name="Cheng J.X."/>
            <person name="Dai P.F."/>
            <person name="Guo W.B."/>
            <person name="Han X.H."/>
            <person name="Huang E.J."/>
            <person name="Li L.F."/>
            <person name="Wei W."/>
            <person name="Gao Y.C."/>
            <person name="Liu J.Z."/>
            <person name="Shao H.Z."/>
            <person name="Wang X."/>
            <person name="Wang C.C."/>
            <person name="Yang T.C."/>
            <person name="Huo Q.B."/>
            <person name="Li W."/>
            <person name="Chen H.Y."/>
            <person name="Chen S.E."/>
            <person name="Zhou L.G."/>
            <person name="Ni X.B."/>
            <person name="Tian J.H."/>
            <person name="Sheng Y."/>
            <person name="Liu T."/>
            <person name="Pan Y.S."/>
            <person name="Xia L.Y."/>
            <person name="Li J."/>
            <person name="Zhao F."/>
            <person name="Cao W.C."/>
        </authorList>
    </citation>
    <scope>NUCLEOTIDE SEQUENCE [LARGE SCALE GENOMIC DNA]</scope>
    <source>
        <strain evidence="1">Iper-2018</strain>
    </source>
</reference>
<dbReference type="Proteomes" id="UP000805193">
    <property type="component" value="Unassembled WGS sequence"/>
</dbReference>
<keyword evidence="2" id="KW-1185">Reference proteome</keyword>
<proteinExistence type="predicted"/>
<accession>A0AC60PKB0</accession>
<evidence type="ECO:0000313" key="2">
    <source>
        <dbReference type="Proteomes" id="UP000805193"/>
    </source>
</evidence>
<dbReference type="EMBL" id="JABSTQ010010379">
    <property type="protein sequence ID" value="KAG0421345.1"/>
    <property type="molecule type" value="Genomic_DNA"/>
</dbReference>
<sequence>MSDRDSESSRSHVAPKDNKLNAIWLQAIGRSRSDKRVQSSNVVCQRNVMKTCCVYKCGACNADAVSLFRFPRDRSLRDKWFGMIGVVSFNPHDSHAVCSRHFTADLIVQAGRAARLKEGAYPTLRLERPPAAKSARELEVGRAVPEDTLPSPTDKNAHSGDRGLVPPTNLLLEGQWNNSFVVKKECQEASTDSPSEGWRCEDVDGLSPSHGHMNVDEAAAVVVKKEPEEVLGTPMGEDMHSEDCGRASSFPLHLEEMMDNTFAVKEELDDRSALSTCEDLYREDAHCLPSSHDHPEQGEATAVVVKDEPDGLAALHIRGVRSYSPALDSRSSLQGPLEGHWSNCPLPLIEVPDEILPTLTGGSSRYEDSGRETPSQLGLEGRWSNNCLVKEDKTELPAAQTSEGSWSLLSGSKSPLRVNQEGHWGSGPVRIKREPEDTPASSPCEALDWEDACGSCTFLEPPNEVQRAAIVPKEDPDEFATLRIDEGSGSGALCSALPSLVQLEQHWEDTPQCPREVPDEILPTLTGGSSLYDDCGRETPSQLGLEGRWSNNSVVKEGKFDCNCSPDLFLFCSPADGSCVTYVTLSLS</sequence>
<gene>
    <name evidence="1" type="ORF">HPB47_002757</name>
</gene>
<organism evidence="1 2">
    <name type="scientific">Ixodes persulcatus</name>
    <name type="common">Taiga tick</name>
    <dbReference type="NCBI Taxonomy" id="34615"/>
    <lineage>
        <taxon>Eukaryota</taxon>
        <taxon>Metazoa</taxon>
        <taxon>Ecdysozoa</taxon>
        <taxon>Arthropoda</taxon>
        <taxon>Chelicerata</taxon>
        <taxon>Arachnida</taxon>
        <taxon>Acari</taxon>
        <taxon>Parasitiformes</taxon>
        <taxon>Ixodida</taxon>
        <taxon>Ixodoidea</taxon>
        <taxon>Ixodidae</taxon>
        <taxon>Ixodinae</taxon>
        <taxon>Ixodes</taxon>
    </lineage>
</organism>
<evidence type="ECO:0000313" key="1">
    <source>
        <dbReference type="EMBL" id="KAG0421345.1"/>
    </source>
</evidence>